<name>A0AAE8SPV8_9HYPO</name>
<dbReference type="InterPro" id="IPR020864">
    <property type="entry name" value="MACPF"/>
</dbReference>
<feature type="compositionally biased region" description="Basic and acidic residues" evidence="1">
    <location>
        <begin position="23"/>
        <end position="64"/>
    </location>
</feature>
<feature type="compositionally biased region" description="Polar residues" evidence="1">
    <location>
        <begin position="1016"/>
        <end position="1025"/>
    </location>
</feature>
<comment type="caution">
    <text evidence="3">The sequence shown here is derived from an EMBL/GenBank/DDBJ whole genome shotgun (WGS) entry which is preliminary data.</text>
</comment>
<evidence type="ECO:0000259" key="2">
    <source>
        <dbReference type="Pfam" id="PF01823"/>
    </source>
</evidence>
<feature type="compositionally biased region" description="Basic and acidic residues" evidence="1">
    <location>
        <begin position="82"/>
        <end position="118"/>
    </location>
</feature>
<evidence type="ECO:0000313" key="4">
    <source>
        <dbReference type="Proteomes" id="UP001187734"/>
    </source>
</evidence>
<accession>A0AAE8SPV8</accession>
<dbReference type="Proteomes" id="UP001187734">
    <property type="component" value="Unassembled WGS sequence"/>
</dbReference>
<dbReference type="AlphaFoldDB" id="A0AAE8SPV8"/>
<sequence>MHPLQKPTPGKPHSPTTSQSRLKPPEGHHEAPSQEVSEKVHHPVRHDSEEHAELETEGHHDGPNKQHVKLTIEPAHGVEQIPPEKEHPEPQGHKYEAEPDKDHKGGSDPEETKPHDTPADTPPQKTEHTSPATILRNRPFYLRIIRADRDNTVQEIILSQSLDSGHSAGGRMDTTSLTLAALRKQIHHMYPRIEQFCTPSRAMIHDESISIVEYLELEGVKEKIPTTGTPTLDVYIHSTKLAGLVSHVVDSSHSSPDTATDPKHEQGPKERDSEDEAPKDQKLGDQAPKDEGAKDQDHDPKAAPIPAQDTQDETTNTHDAETLKAAPDLQSQIDPSKLEVTVTSSKPGAGDLSETQWATVLRNCAVFYGWIIDHRTNRVTRAPKPAFQLRSKVHQEPESSVRDFASPAAKSPKTAFANGIGKTMNNSGSNTQAVPKATKVNTPITTTSPKSTQGIPNFQINDDSQIEITAHQDNLTEALTKNDFSGQSTDGSVSAGAYGVSVGVSAGHGSNNDKTTGNQHGTRSQTLVARYLLPRCDIVLWPDEVEPTPELAGLIEAIRRTKKIKTLQRLHAEYGNYFSQRVTLGGRLLSSKVLSEEDAQHMDQQKQSFRTSVGTSVSGNIGIYNADVSISHKNTSGDAHTNENSRQTQNEACVFEAVGGETILATNPKEWCPTVADYKLWRVINRGGLSPLSEMLSGIPGFEAVPSWFVRAVPALSRYITLDEDHGCKARFRVMSPTDALSKKNSNGDVSFYLDHDPNKMVKPQLNELRPTSLEPTLTTMFQPSPYQAPAILGYENFQVGNVTFGTDYNAEFVMTEWDIIAPFDKELKSGTRVILRSCPFNGPGAHNNPTPSHMVVFRSVQGEFLPAMSDSSDYQYWRILKTDAGERHIKPGDNIRLCWDFRDQTAGWRDFTEDVFGRREVRRPADVLNPLFIKVPRPRSDDYEIDSALLMSAEREDNAEGFVKVNTNGKDVILPCRLQHLQLRIDSVGNGGHGDAADYLLRTVEQAESEKMQRTPPTDTNKSFSPPAPQHQGYLMRLRQVALLFGL</sequence>
<gene>
    <name evidence="3" type="ORF">FTOL_12975</name>
</gene>
<dbReference type="Pfam" id="PF01823">
    <property type="entry name" value="MACPF"/>
    <property type="match status" value="1"/>
</dbReference>
<feature type="region of interest" description="Disordered" evidence="1">
    <location>
        <begin position="1008"/>
        <end position="1031"/>
    </location>
</feature>
<feature type="region of interest" description="Disordered" evidence="1">
    <location>
        <begin position="1"/>
        <end position="133"/>
    </location>
</feature>
<feature type="domain" description="MACPF" evidence="2">
    <location>
        <begin position="567"/>
        <end position="697"/>
    </location>
</feature>
<keyword evidence="4" id="KW-1185">Reference proteome</keyword>
<evidence type="ECO:0000256" key="1">
    <source>
        <dbReference type="SAM" id="MobiDB-lite"/>
    </source>
</evidence>
<proteinExistence type="predicted"/>
<evidence type="ECO:0000313" key="3">
    <source>
        <dbReference type="EMBL" id="SPJ89614.1"/>
    </source>
</evidence>
<dbReference type="EMBL" id="ONZP01000682">
    <property type="protein sequence ID" value="SPJ89614.1"/>
    <property type="molecule type" value="Genomic_DNA"/>
</dbReference>
<feature type="region of interest" description="Disordered" evidence="1">
    <location>
        <begin position="248"/>
        <end position="317"/>
    </location>
</feature>
<protein>
    <recommendedName>
        <fullName evidence="2">MACPF domain-containing protein</fullName>
    </recommendedName>
</protein>
<reference evidence="3" key="1">
    <citation type="submission" date="2018-03" db="EMBL/GenBank/DDBJ databases">
        <authorList>
            <person name="Guldener U."/>
        </authorList>
    </citation>
    <scope>NUCLEOTIDE SEQUENCE</scope>
</reference>
<feature type="region of interest" description="Disordered" evidence="1">
    <location>
        <begin position="390"/>
        <end position="436"/>
    </location>
</feature>
<organism evidence="3 4">
    <name type="scientific">Fusarium torulosum</name>
    <dbReference type="NCBI Taxonomy" id="33205"/>
    <lineage>
        <taxon>Eukaryota</taxon>
        <taxon>Fungi</taxon>
        <taxon>Dikarya</taxon>
        <taxon>Ascomycota</taxon>
        <taxon>Pezizomycotina</taxon>
        <taxon>Sordariomycetes</taxon>
        <taxon>Hypocreomycetidae</taxon>
        <taxon>Hypocreales</taxon>
        <taxon>Nectriaceae</taxon>
        <taxon>Fusarium</taxon>
    </lineage>
</organism>
<feature type="compositionally biased region" description="Basic and acidic residues" evidence="1">
    <location>
        <begin position="260"/>
        <end position="301"/>
    </location>
</feature>
<feature type="compositionally biased region" description="Polar residues" evidence="1">
    <location>
        <begin position="423"/>
        <end position="436"/>
    </location>
</feature>